<dbReference type="Gene3D" id="3.50.50.60">
    <property type="entry name" value="FAD/NAD(P)-binding domain"/>
    <property type="match status" value="1"/>
</dbReference>
<evidence type="ECO:0000313" key="1">
    <source>
        <dbReference type="EMBL" id="KAJ4137390.1"/>
    </source>
</evidence>
<evidence type="ECO:0000313" key="2">
    <source>
        <dbReference type="Proteomes" id="UP001152024"/>
    </source>
</evidence>
<dbReference type="Proteomes" id="UP001152024">
    <property type="component" value="Unassembled WGS sequence"/>
</dbReference>
<dbReference type="SUPFAM" id="SSF54373">
    <property type="entry name" value="FAD-linked reductases, C-terminal domain"/>
    <property type="match status" value="1"/>
</dbReference>
<proteinExistence type="predicted"/>
<sequence length="197" mass="21711">MAASSPSRRIDFSPVLGAYGQWMQDHGLFNFYVKTVLIYDQPWWRTKGLSGYSQSMQGPIWETHDTSNDEDGVYALTCIIAGESGSELWKKGQLERREVIMSHLRKLFSMFTAIPDPILRIEPKNTSTSRRASDIAGLGELVGAGDQEANGSVHFANFEADDLLKSNLEVALSSGSRAAGEVLTAMVPKEELILAKL</sequence>
<accession>A0ABQ8RLD2</accession>
<dbReference type="EMBL" id="JAOQBH010000004">
    <property type="protein sequence ID" value="KAJ4137390.1"/>
    <property type="molecule type" value="Genomic_DNA"/>
</dbReference>
<gene>
    <name evidence="1" type="ORF">NW768_002977</name>
</gene>
<dbReference type="PANTHER" id="PTHR43563:SF14">
    <property type="entry name" value="AMINE OXIDASE"/>
    <property type="match status" value="1"/>
</dbReference>
<protein>
    <recommendedName>
        <fullName evidence="3">Amine oxidase domain-containing protein</fullName>
    </recommendedName>
</protein>
<reference evidence="1" key="1">
    <citation type="submission" date="2022-09" db="EMBL/GenBank/DDBJ databases">
        <title>Fusarium specimens isolated from Avocado Roots.</title>
        <authorList>
            <person name="Stajich J."/>
            <person name="Roper C."/>
            <person name="Heimlech-Rivalta G."/>
        </authorList>
    </citation>
    <scope>NUCLEOTIDE SEQUENCE</scope>
    <source>
        <strain evidence="1">CF00095</strain>
    </source>
</reference>
<name>A0ABQ8RLD2_FUSEQ</name>
<dbReference type="PANTHER" id="PTHR43563">
    <property type="entry name" value="AMINE OXIDASE"/>
    <property type="match status" value="1"/>
</dbReference>
<comment type="caution">
    <text evidence="1">The sequence shown here is derived from an EMBL/GenBank/DDBJ whole genome shotgun (WGS) entry which is preliminary data.</text>
</comment>
<organism evidence="1 2">
    <name type="scientific">Fusarium equiseti</name>
    <name type="common">Fusarium scirpi</name>
    <dbReference type="NCBI Taxonomy" id="61235"/>
    <lineage>
        <taxon>Eukaryota</taxon>
        <taxon>Fungi</taxon>
        <taxon>Dikarya</taxon>
        <taxon>Ascomycota</taxon>
        <taxon>Pezizomycotina</taxon>
        <taxon>Sordariomycetes</taxon>
        <taxon>Hypocreomycetidae</taxon>
        <taxon>Hypocreales</taxon>
        <taxon>Nectriaceae</taxon>
        <taxon>Fusarium</taxon>
        <taxon>Fusarium incarnatum-equiseti species complex</taxon>
    </lineage>
</organism>
<dbReference type="InterPro" id="IPR050703">
    <property type="entry name" value="Flavin_MAO"/>
</dbReference>
<dbReference type="InterPro" id="IPR036188">
    <property type="entry name" value="FAD/NAD-bd_sf"/>
</dbReference>
<evidence type="ECO:0008006" key="3">
    <source>
        <dbReference type="Google" id="ProtNLM"/>
    </source>
</evidence>
<keyword evidence="2" id="KW-1185">Reference proteome</keyword>